<sequence>MTRRVRLGLLTPSSNTVLEPVTTAMIAGLPEVSAHFGRFRVTEIALSGSALAQFDDAPILAAAELLSHAKVDVIAWNGTSSGWLGFEADERLCRQITEATGIPATTSMLALNELLALMGVKRLGYVTPYTDDVQARIVANYAALGHGCAGERHLGLRDNFSFAEVEEETLRAMARAVAAEGPEALAVICTNLRAAPLAEGLEAELGLPVLDTIATAVWGSLRLAGVDPRRVTGWGRLFRQG</sequence>
<proteinExistence type="predicted"/>
<dbReference type="EMBL" id="FQZF01000002">
    <property type="protein sequence ID" value="SHI34149.1"/>
    <property type="molecule type" value="Genomic_DNA"/>
</dbReference>
<dbReference type="STRING" id="198092.SAMN02745194_00075"/>
<keyword evidence="2" id="KW-1185">Reference proteome</keyword>
<dbReference type="RefSeq" id="WP_073130076.1">
    <property type="nucleotide sequence ID" value="NZ_FQZF01000002.1"/>
</dbReference>
<dbReference type="AlphaFoldDB" id="A0A1M6ACK8"/>
<dbReference type="OrthoDB" id="9816064at2"/>
<evidence type="ECO:0000313" key="2">
    <source>
        <dbReference type="Proteomes" id="UP000184387"/>
    </source>
</evidence>
<dbReference type="Pfam" id="PF17645">
    <property type="entry name" value="Amdase"/>
    <property type="match status" value="1"/>
</dbReference>
<dbReference type="InterPro" id="IPR026286">
    <property type="entry name" value="MaiA/AMDase"/>
</dbReference>
<reference evidence="1 2" key="1">
    <citation type="submission" date="2016-11" db="EMBL/GenBank/DDBJ databases">
        <authorList>
            <person name="Jaros S."/>
            <person name="Januszkiewicz K."/>
            <person name="Wedrychowicz H."/>
        </authorList>
    </citation>
    <scope>NUCLEOTIDE SEQUENCE [LARGE SCALE GENOMIC DNA]</scope>
    <source>
        <strain evidence="1 2">DSM 14916</strain>
    </source>
</reference>
<dbReference type="Gene3D" id="3.40.50.12500">
    <property type="match status" value="1"/>
</dbReference>
<dbReference type="PANTHER" id="PTHR40267:SF1">
    <property type="entry name" value="BLR3294 PROTEIN"/>
    <property type="match status" value="1"/>
</dbReference>
<dbReference type="InterPro" id="IPR053714">
    <property type="entry name" value="Iso_Racemase_Enz_sf"/>
</dbReference>
<organism evidence="1 2">
    <name type="scientific">Muricoccus roseus</name>
    <dbReference type="NCBI Taxonomy" id="198092"/>
    <lineage>
        <taxon>Bacteria</taxon>
        <taxon>Pseudomonadati</taxon>
        <taxon>Pseudomonadota</taxon>
        <taxon>Alphaproteobacteria</taxon>
        <taxon>Acetobacterales</taxon>
        <taxon>Roseomonadaceae</taxon>
        <taxon>Muricoccus</taxon>
    </lineage>
</organism>
<dbReference type="Proteomes" id="UP000184387">
    <property type="component" value="Unassembled WGS sequence"/>
</dbReference>
<dbReference type="PANTHER" id="PTHR40267">
    <property type="entry name" value="BLR3294 PROTEIN"/>
    <property type="match status" value="1"/>
</dbReference>
<protein>
    <submittedName>
        <fullName evidence="1">Maleate isomerase</fullName>
    </submittedName>
</protein>
<name>A0A1M6ACK8_9PROT</name>
<dbReference type="GO" id="GO:0016853">
    <property type="term" value="F:isomerase activity"/>
    <property type="evidence" value="ECO:0007669"/>
    <property type="project" value="UniProtKB-KW"/>
</dbReference>
<accession>A0A1M6ACK8</accession>
<evidence type="ECO:0000313" key="1">
    <source>
        <dbReference type="EMBL" id="SHI34149.1"/>
    </source>
</evidence>
<dbReference type="PIRSF" id="PIRSF015736">
    <property type="entry name" value="MI"/>
    <property type="match status" value="1"/>
</dbReference>
<keyword evidence="1" id="KW-0413">Isomerase</keyword>
<gene>
    <name evidence="1" type="ORF">SAMN02745194_00075</name>
</gene>